<dbReference type="EMBL" id="AANNSE010000001">
    <property type="protein sequence ID" value="EDP6814188.1"/>
    <property type="molecule type" value="Genomic_DNA"/>
</dbReference>
<organism evidence="1 2">
    <name type="scientific">Campylobacter lari</name>
    <dbReference type="NCBI Taxonomy" id="201"/>
    <lineage>
        <taxon>Bacteria</taxon>
        <taxon>Pseudomonadati</taxon>
        <taxon>Campylobacterota</taxon>
        <taxon>Epsilonproteobacteria</taxon>
        <taxon>Campylobacterales</taxon>
        <taxon>Campylobacteraceae</taxon>
        <taxon>Campylobacter</taxon>
    </lineage>
</organism>
<dbReference type="AlphaFoldDB" id="A0A6N6BBS1"/>
<dbReference type="RefSeq" id="WP_240385255.1">
    <property type="nucleotide sequence ID" value="NZ_JAHCYN010000001.1"/>
</dbReference>
<sequence>MMVLMILVMLQYQPASNCVKSRKVCPFNEERECVLTDNKYQYSPFPCIEGTSNIEDEDTQVGINDENNNSWKDDSSYRGQIFIFNKKDNRCRSKDKILA</sequence>
<accession>A0A6N6BBS1</accession>
<dbReference type="Proteomes" id="UP000471322">
    <property type="component" value="Unassembled WGS sequence"/>
</dbReference>
<proteinExistence type="predicted"/>
<gene>
    <name evidence="1" type="ORF">GL567_01155</name>
</gene>
<comment type="caution">
    <text evidence="1">The sequence shown here is derived from an EMBL/GenBank/DDBJ whole genome shotgun (WGS) entry which is preliminary data.</text>
</comment>
<name>A0A6N6BBS1_CAMLA</name>
<evidence type="ECO:0000313" key="2">
    <source>
        <dbReference type="Proteomes" id="UP000471322"/>
    </source>
</evidence>
<protein>
    <submittedName>
        <fullName evidence="1">Uncharacterized protein</fullName>
    </submittedName>
</protein>
<evidence type="ECO:0000313" key="1">
    <source>
        <dbReference type="EMBL" id="EDP6814188.1"/>
    </source>
</evidence>
<reference evidence="1 2" key="1">
    <citation type="submission" date="2019-11" db="EMBL/GenBank/DDBJ databases">
        <authorList>
            <consortium name="PulseNet: The National Subtyping Network for Foodborne Disease Surveillance"/>
            <person name="Tarr C.L."/>
            <person name="Trees E."/>
            <person name="Katz L.S."/>
            <person name="Carleton-Romer H.A."/>
            <person name="Stroika S."/>
            <person name="Kucerova Z."/>
            <person name="Roache K.F."/>
            <person name="Sabol A.L."/>
            <person name="Besser J."/>
            <person name="Gerner-Smidt P."/>
        </authorList>
    </citation>
    <scope>NUCLEOTIDE SEQUENCE [LARGE SCALE GENOMIC DNA]</scope>
    <source>
        <strain evidence="1 2">PNUSAC013627</strain>
    </source>
</reference>